<dbReference type="RefSeq" id="WP_193908564.1">
    <property type="nucleotide sequence ID" value="NZ_JADEXG010000035.1"/>
</dbReference>
<gene>
    <name evidence="1" type="ORF">IQ241_14975</name>
</gene>
<evidence type="ECO:0000313" key="2">
    <source>
        <dbReference type="Proteomes" id="UP000636505"/>
    </source>
</evidence>
<sequence>MPAAFPGMNPYLEHPDRWHELHQELIYALAEDLRRKLLEPYQVVIKSQNYRVSGEDALMVGIVEAVSVRRPDTAALDSPATDDSYYDGLPAVECSQPERPFQPIDVLVPVPQEVAELSLEIVDLNTQNPVTRVEILSPAKKRAGRGRQVYEHYREAIIASSTHLVEIDLLRSWEPTVIYNPYGDSDYRILVSRSEQRPKAALYTWDVQEPIPVFPLPLQGTDGSIEIDLKQLLDRVCDRASFDSQIDYQRDPLPPLPPDSNSWLDSFLQQSGCRT</sequence>
<name>A0A8J7AG77_9CYAN</name>
<evidence type="ECO:0000313" key="1">
    <source>
        <dbReference type="EMBL" id="MBE9078581.1"/>
    </source>
</evidence>
<organism evidence="1 2">
    <name type="scientific">Vasconcelosia minhoensis LEGE 07310</name>
    <dbReference type="NCBI Taxonomy" id="915328"/>
    <lineage>
        <taxon>Bacteria</taxon>
        <taxon>Bacillati</taxon>
        <taxon>Cyanobacteriota</taxon>
        <taxon>Cyanophyceae</taxon>
        <taxon>Nodosilineales</taxon>
        <taxon>Cymatolegaceae</taxon>
        <taxon>Vasconcelosia</taxon>
        <taxon>Vasconcelosia minhoensis</taxon>
    </lineage>
</organism>
<reference evidence="1" key="1">
    <citation type="submission" date="2020-10" db="EMBL/GenBank/DDBJ databases">
        <authorList>
            <person name="Castelo-Branco R."/>
            <person name="Eusebio N."/>
            <person name="Adriana R."/>
            <person name="Vieira A."/>
            <person name="Brugerolle De Fraissinette N."/>
            <person name="Rezende De Castro R."/>
            <person name="Schneider M.P."/>
            <person name="Vasconcelos V."/>
            <person name="Leao P.N."/>
        </authorList>
    </citation>
    <scope>NUCLEOTIDE SEQUENCE</scope>
    <source>
        <strain evidence="1">LEGE 07310</strain>
    </source>
</reference>
<protein>
    <submittedName>
        <fullName evidence="1">DUF4058 family protein</fullName>
    </submittedName>
</protein>
<comment type="caution">
    <text evidence="1">The sequence shown here is derived from an EMBL/GenBank/DDBJ whole genome shotgun (WGS) entry which is preliminary data.</text>
</comment>
<dbReference type="InterPro" id="IPR025132">
    <property type="entry name" value="DUF4058"/>
</dbReference>
<dbReference type="EMBL" id="JADEXG010000035">
    <property type="protein sequence ID" value="MBE9078581.1"/>
    <property type="molecule type" value="Genomic_DNA"/>
</dbReference>
<dbReference type="AlphaFoldDB" id="A0A8J7AG77"/>
<proteinExistence type="predicted"/>
<dbReference type="Pfam" id="PF13267">
    <property type="entry name" value="DUF4058"/>
    <property type="match status" value="1"/>
</dbReference>
<keyword evidence="2" id="KW-1185">Reference proteome</keyword>
<dbReference type="Proteomes" id="UP000636505">
    <property type="component" value="Unassembled WGS sequence"/>
</dbReference>
<accession>A0A8J7AG77</accession>